<name>A0A1M5CI38_9FLAO</name>
<dbReference type="AlphaFoldDB" id="A0A1M5CI38"/>
<organism evidence="1 2">
    <name type="scientific">Arenibacter palladensis</name>
    <dbReference type="NCBI Taxonomy" id="237373"/>
    <lineage>
        <taxon>Bacteria</taxon>
        <taxon>Pseudomonadati</taxon>
        <taxon>Bacteroidota</taxon>
        <taxon>Flavobacteriia</taxon>
        <taxon>Flavobacteriales</taxon>
        <taxon>Flavobacteriaceae</taxon>
        <taxon>Arenibacter</taxon>
    </lineage>
</organism>
<evidence type="ECO:0000313" key="2">
    <source>
        <dbReference type="Proteomes" id="UP000184406"/>
    </source>
</evidence>
<dbReference type="Proteomes" id="UP000184406">
    <property type="component" value="Unassembled WGS sequence"/>
</dbReference>
<gene>
    <name evidence="1" type="ORF">SAMN03080594_10560</name>
</gene>
<dbReference type="EMBL" id="FQUX01000005">
    <property type="protein sequence ID" value="SHF54388.1"/>
    <property type="molecule type" value="Genomic_DNA"/>
</dbReference>
<sequence>MPSKKTYSIQKPIIGIAKRRQSILLFANIGKNYKIIRNNHLEFNLIIVHLQPVKRD</sequence>
<accession>A0A1M5CI38</accession>
<proteinExistence type="predicted"/>
<keyword evidence="2" id="KW-1185">Reference proteome</keyword>
<protein>
    <submittedName>
        <fullName evidence="1">Uncharacterized protein</fullName>
    </submittedName>
</protein>
<reference evidence="2" key="1">
    <citation type="submission" date="2016-11" db="EMBL/GenBank/DDBJ databases">
        <authorList>
            <person name="Varghese N."/>
            <person name="Submissions S."/>
        </authorList>
    </citation>
    <scope>NUCLEOTIDE SEQUENCE [LARGE SCALE GENOMIC DNA]</scope>
    <source>
        <strain evidence="2">DSM 17539</strain>
    </source>
</reference>
<evidence type="ECO:0000313" key="1">
    <source>
        <dbReference type="EMBL" id="SHF54388.1"/>
    </source>
</evidence>